<evidence type="ECO:0008006" key="4">
    <source>
        <dbReference type="Google" id="ProtNLM"/>
    </source>
</evidence>
<dbReference type="NCBIfam" id="TIGR02276">
    <property type="entry name" value="beta_rpt_yvtn"/>
    <property type="match status" value="1"/>
</dbReference>
<accession>A0A6C0UAK5</accession>
<dbReference type="Gene3D" id="2.130.10.10">
    <property type="entry name" value="YVTN repeat-like/Quinoprotein amine dehydrogenase"/>
    <property type="match status" value="2"/>
</dbReference>
<keyword evidence="3" id="KW-1185">Reference proteome</keyword>
<proteinExistence type="predicted"/>
<gene>
    <name evidence="2" type="ORF">G3T16_17350</name>
</gene>
<dbReference type="KEGG" id="kim:G3T16_17350"/>
<reference evidence="2 3" key="1">
    <citation type="submission" date="2020-02" db="EMBL/GenBank/DDBJ databases">
        <title>Genome sequencing for Kineobactrum sp. M2.</title>
        <authorList>
            <person name="Park S.-J."/>
        </authorList>
    </citation>
    <scope>NUCLEOTIDE SEQUENCE [LARGE SCALE GENOMIC DNA]</scope>
    <source>
        <strain evidence="2 3">M2</strain>
    </source>
</reference>
<dbReference type="InterPro" id="IPR051200">
    <property type="entry name" value="Host-pathogen_enzymatic-act"/>
</dbReference>
<feature type="chain" id="PRO_5025465662" description="Beta-propeller fold lactonase family protein" evidence="1">
    <location>
        <begin position="22"/>
        <end position="338"/>
    </location>
</feature>
<evidence type="ECO:0000313" key="3">
    <source>
        <dbReference type="Proteomes" id="UP000477680"/>
    </source>
</evidence>
<dbReference type="PANTHER" id="PTHR47197:SF3">
    <property type="entry name" value="DIHYDRO-HEME D1 DEHYDROGENASE"/>
    <property type="match status" value="1"/>
</dbReference>
<protein>
    <recommendedName>
        <fullName evidence="4">Beta-propeller fold lactonase family protein</fullName>
    </recommendedName>
</protein>
<evidence type="ECO:0000313" key="2">
    <source>
        <dbReference type="EMBL" id="QIB66894.1"/>
    </source>
</evidence>
<dbReference type="Proteomes" id="UP000477680">
    <property type="component" value="Chromosome"/>
</dbReference>
<name>A0A6C0UAK5_9GAMM</name>
<dbReference type="AlphaFoldDB" id="A0A6C0UAK5"/>
<dbReference type="SUPFAM" id="SSF50974">
    <property type="entry name" value="Nitrous oxide reductase, N-terminal domain"/>
    <property type="match status" value="2"/>
</dbReference>
<dbReference type="InterPro" id="IPR011045">
    <property type="entry name" value="N2O_reductase_N"/>
</dbReference>
<evidence type="ECO:0000256" key="1">
    <source>
        <dbReference type="SAM" id="SignalP"/>
    </source>
</evidence>
<keyword evidence="1" id="KW-0732">Signal</keyword>
<sequence length="338" mass="37095">MLIKLTLFVLWLIMFTSPAMAKELIYVQARQSKDIHIIDATTYEVLGTIDVGFPTDDVIGSPDGKMVYGNAFMPNGNPVGFPDTGLVYGVSTATNTIVWWGSIPGTPQHLSISRDGKRLFVPALNMNQIYVVDTATGRIVETWPSIIGNHGSELSKDGKRLYTGNALLGRIDVYDTETGRLRKVMTTRSGVRPFKFDDQEKYIYYQLSNFNGFEVRDIQSGDLVDTVNLPELSEGLHPDSFGTVNHGLAITPDGKKLVAAASLEGYVSVFSLPDLQSLGTIPVGEDPNWVRIRSDSKVAFVSNRGSNTVSVVDLETMKEITQVPAGSRPERFAIVDVE</sequence>
<dbReference type="RefSeq" id="WP_163496324.1">
    <property type="nucleotide sequence ID" value="NZ_CP048711.1"/>
</dbReference>
<feature type="signal peptide" evidence="1">
    <location>
        <begin position="1"/>
        <end position="21"/>
    </location>
</feature>
<dbReference type="InterPro" id="IPR011964">
    <property type="entry name" value="YVTN_b-propeller_repeat"/>
</dbReference>
<dbReference type="InterPro" id="IPR015943">
    <property type="entry name" value="WD40/YVTN_repeat-like_dom_sf"/>
</dbReference>
<organism evidence="2 3">
    <name type="scientific">Kineobactrum salinum</name>
    <dbReference type="NCBI Taxonomy" id="2708301"/>
    <lineage>
        <taxon>Bacteria</taxon>
        <taxon>Pseudomonadati</taxon>
        <taxon>Pseudomonadota</taxon>
        <taxon>Gammaproteobacteria</taxon>
        <taxon>Cellvibrionales</taxon>
        <taxon>Halieaceae</taxon>
        <taxon>Kineobactrum</taxon>
    </lineage>
</organism>
<dbReference type="PANTHER" id="PTHR47197">
    <property type="entry name" value="PROTEIN NIRF"/>
    <property type="match status" value="1"/>
</dbReference>
<dbReference type="EMBL" id="CP048711">
    <property type="protein sequence ID" value="QIB66894.1"/>
    <property type="molecule type" value="Genomic_DNA"/>
</dbReference>